<dbReference type="InterPro" id="IPR029033">
    <property type="entry name" value="His_PPase_superfam"/>
</dbReference>
<dbReference type="Proteomes" id="UP000317169">
    <property type="component" value="Unassembled WGS sequence"/>
</dbReference>
<keyword evidence="1" id="KW-0732">Signal</keyword>
<proteinExistence type="predicted"/>
<dbReference type="Gene3D" id="3.40.50.1240">
    <property type="entry name" value="Phosphoglycerate mutase-like"/>
    <property type="match status" value="1"/>
</dbReference>
<comment type="caution">
    <text evidence="2">The sequence shown here is derived from an EMBL/GenBank/DDBJ whole genome shotgun (WGS) entry which is preliminary data.</text>
</comment>
<accession>A0A507ZKG6</accession>
<dbReference type="AlphaFoldDB" id="A0A507ZKG6"/>
<sequence length="175" mass="20029">MHNLIFILCLVLSFSSFTEENNASNKPKKQDLETTYYLIRHAEKDRSAGTNPDLLPKGKKRANYWAKVLKDKNIDLVYSTNYNRTIQTATPLADEIGTSVKVYDKNNMYSEQFQKETQGKTVLIVGHQDTTPKFANLILGKKKFRYIPANNNSNLYTIIKNGENVTGKVERFDVD</sequence>
<feature type="chain" id="PRO_5021498762" evidence="1">
    <location>
        <begin position="19"/>
        <end position="175"/>
    </location>
</feature>
<dbReference type="Pfam" id="PF00300">
    <property type="entry name" value="His_Phos_1"/>
    <property type="match status" value="1"/>
</dbReference>
<organism evidence="2 3">
    <name type="scientific">Haloflavibacter putidus</name>
    <dbReference type="NCBI Taxonomy" id="2576776"/>
    <lineage>
        <taxon>Bacteria</taxon>
        <taxon>Pseudomonadati</taxon>
        <taxon>Bacteroidota</taxon>
        <taxon>Flavobacteriia</taxon>
        <taxon>Flavobacteriales</taxon>
        <taxon>Flavobacteriaceae</taxon>
        <taxon>Haloflavibacter</taxon>
    </lineage>
</organism>
<evidence type="ECO:0000313" key="2">
    <source>
        <dbReference type="EMBL" id="TQD35435.1"/>
    </source>
</evidence>
<name>A0A507ZKG6_9FLAO</name>
<protein>
    <submittedName>
        <fullName evidence="2">Histidine phosphatase family protein</fullName>
    </submittedName>
</protein>
<dbReference type="CDD" id="cd07067">
    <property type="entry name" value="HP_PGM_like"/>
    <property type="match status" value="1"/>
</dbReference>
<reference evidence="2 3" key="1">
    <citation type="submission" date="2019-06" db="EMBL/GenBank/DDBJ databases">
        <title>Flavibacter putida gen. nov., sp. nov., a novel marine bacterium of the family Flavobacteriaceae isolated from coastal seawater.</title>
        <authorList>
            <person name="Feng X."/>
        </authorList>
    </citation>
    <scope>NUCLEOTIDE SEQUENCE [LARGE SCALE GENOMIC DNA]</scope>
    <source>
        <strain evidence="2 3">PLHSN227</strain>
    </source>
</reference>
<dbReference type="OrthoDB" id="3296006at2"/>
<evidence type="ECO:0000256" key="1">
    <source>
        <dbReference type="SAM" id="SignalP"/>
    </source>
</evidence>
<dbReference type="RefSeq" id="WP_141422409.1">
    <property type="nucleotide sequence ID" value="NZ_VIAR01000012.1"/>
</dbReference>
<evidence type="ECO:0000313" key="3">
    <source>
        <dbReference type="Proteomes" id="UP000317169"/>
    </source>
</evidence>
<dbReference type="InterPro" id="IPR013078">
    <property type="entry name" value="His_Pase_superF_clade-1"/>
</dbReference>
<dbReference type="EMBL" id="VIAR01000012">
    <property type="protein sequence ID" value="TQD35435.1"/>
    <property type="molecule type" value="Genomic_DNA"/>
</dbReference>
<gene>
    <name evidence="2" type="ORF">FKR84_11230</name>
</gene>
<keyword evidence="3" id="KW-1185">Reference proteome</keyword>
<feature type="signal peptide" evidence="1">
    <location>
        <begin position="1"/>
        <end position="18"/>
    </location>
</feature>
<dbReference type="SUPFAM" id="SSF53254">
    <property type="entry name" value="Phosphoglycerate mutase-like"/>
    <property type="match status" value="1"/>
</dbReference>